<accession>A0A6J5N639</accession>
<name>A0A6J5N639_9CAUD</name>
<gene>
    <name evidence="1" type="ORF">UFOVP609_21</name>
</gene>
<protein>
    <submittedName>
        <fullName evidence="1">Uncharacterized protein</fullName>
    </submittedName>
</protein>
<proteinExistence type="predicted"/>
<evidence type="ECO:0000313" key="1">
    <source>
        <dbReference type="EMBL" id="CAB4152670.1"/>
    </source>
</evidence>
<sequence length="55" mass="6540">MGYKEELQVRVAESKERKDLALQAYDQNQTTENYETLLKAIKDHKKLDKELRGWS</sequence>
<reference evidence="1" key="1">
    <citation type="submission" date="2020-04" db="EMBL/GenBank/DDBJ databases">
        <authorList>
            <person name="Chiriac C."/>
            <person name="Salcher M."/>
            <person name="Ghai R."/>
            <person name="Kavagutti S V."/>
        </authorList>
    </citation>
    <scope>NUCLEOTIDE SEQUENCE</scope>
</reference>
<organism evidence="1">
    <name type="scientific">uncultured Caudovirales phage</name>
    <dbReference type="NCBI Taxonomy" id="2100421"/>
    <lineage>
        <taxon>Viruses</taxon>
        <taxon>Duplodnaviria</taxon>
        <taxon>Heunggongvirae</taxon>
        <taxon>Uroviricota</taxon>
        <taxon>Caudoviricetes</taxon>
        <taxon>Peduoviridae</taxon>
        <taxon>Maltschvirus</taxon>
        <taxon>Maltschvirus maltsch</taxon>
    </lineage>
</organism>
<dbReference type="EMBL" id="LR796588">
    <property type="protein sequence ID" value="CAB4152670.1"/>
    <property type="molecule type" value="Genomic_DNA"/>
</dbReference>